<evidence type="ECO:0000259" key="10">
    <source>
        <dbReference type="PROSITE" id="PS50112"/>
    </source>
</evidence>
<protein>
    <recommendedName>
        <fullName evidence="2">histidine kinase</fullName>
        <ecNumber evidence="2">2.7.13.3</ecNumber>
    </recommendedName>
</protein>
<dbReference type="GO" id="GO:0000155">
    <property type="term" value="F:phosphorelay sensor kinase activity"/>
    <property type="evidence" value="ECO:0007669"/>
    <property type="project" value="InterPro"/>
</dbReference>
<evidence type="ECO:0000256" key="8">
    <source>
        <dbReference type="ARBA" id="ARBA00023012"/>
    </source>
</evidence>
<dbReference type="InterPro" id="IPR004358">
    <property type="entry name" value="Sig_transdc_His_kin-like_C"/>
</dbReference>
<dbReference type="OrthoDB" id="260274at2"/>
<dbReference type="SUPFAM" id="SSF47384">
    <property type="entry name" value="Homodimeric domain of signal transducing histidine kinase"/>
    <property type="match status" value="1"/>
</dbReference>
<evidence type="ECO:0000256" key="6">
    <source>
        <dbReference type="ARBA" id="ARBA00022777"/>
    </source>
</evidence>
<sequence>MQHIEVIERRLTREQSARSQAELLLEEKSRAVYDANSELKALTECLREQGERTHAIVANAAEGIITISNAGYIDSVNPAAERMFAMAADEMVGKRADSLFANPCRETSPDATICTPQWLISSKREADREILGRRSDGTEFPMELIISEVTINNRHAYMSLVRDLTRRKQLEAQLAHAQRMESVGQLAAGIAHEINTPIQYVGDNTRFLNNAFHDLEDYFESVDQLIQACEDNNLCSSLVKRTKALMEESDLEYLREEIPLAIQHSLDGAERVATIVRAMKEFSHPGIREKAAIDLNHAIQSTVTVSRNEWKYVSEVEMQFANDLPLVPCYAGDLNQALLNMIVNAAHAIESTRDDETQPLGTITISTKQVDNWAEIRISDTGSGIPLDAQSKIFDPFFTTKAVGKGTGQGLAITYSVIVEKHGGTISFETEQNAGTTFIVRLPIE</sequence>
<keyword evidence="5" id="KW-0547">Nucleotide-binding</keyword>
<dbReference type="InterPro" id="IPR035965">
    <property type="entry name" value="PAS-like_dom_sf"/>
</dbReference>
<dbReference type="NCBIfam" id="TIGR00229">
    <property type="entry name" value="sensory_box"/>
    <property type="match status" value="1"/>
</dbReference>
<dbReference type="AlphaFoldDB" id="A0A518AHG1"/>
<dbReference type="Proteomes" id="UP000315750">
    <property type="component" value="Chromosome"/>
</dbReference>
<proteinExistence type="predicted"/>
<keyword evidence="6" id="KW-0418">Kinase</keyword>
<dbReference type="SMART" id="SM00387">
    <property type="entry name" value="HATPase_c"/>
    <property type="match status" value="1"/>
</dbReference>
<keyword evidence="8" id="KW-0902">Two-component regulatory system</keyword>
<dbReference type="Gene3D" id="1.10.287.130">
    <property type="match status" value="1"/>
</dbReference>
<evidence type="ECO:0000256" key="4">
    <source>
        <dbReference type="ARBA" id="ARBA00022679"/>
    </source>
</evidence>
<keyword evidence="4 11" id="KW-0808">Transferase</keyword>
<accession>A0A518AHG1</accession>
<dbReference type="PANTHER" id="PTHR43065:SF46">
    <property type="entry name" value="C4-DICARBOXYLATE TRANSPORT SENSOR PROTEIN DCTB"/>
    <property type="match status" value="1"/>
</dbReference>
<dbReference type="RefSeq" id="WP_145245182.1">
    <property type="nucleotide sequence ID" value="NZ_CP036278.1"/>
</dbReference>
<reference evidence="11 12" key="1">
    <citation type="submission" date="2019-02" db="EMBL/GenBank/DDBJ databases">
        <title>Deep-cultivation of Planctomycetes and their phenomic and genomic characterization uncovers novel biology.</title>
        <authorList>
            <person name="Wiegand S."/>
            <person name="Jogler M."/>
            <person name="Boedeker C."/>
            <person name="Pinto D."/>
            <person name="Vollmers J."/>
            <person name="Rivas-Marin E."/>
            <person name="Kohn T."/>
            <person name="Peeters S.H."/>
            <person name="Heuer A."/>
            <person name="Rast P."/>
            <person name="Oberbeckmann S."/>
            <person name="Bunk B."/>
            <person name="Jeske O."/>
            <person name="Meyerdierks A."/>
            <person name="Storesund J.E."/>
            <person name="Kallscheuer N."/>
            <person name="Luecker S."/>
            <person name="Lage O.M."/>
            <person name="Pohl T."/>
            <person name="Merkel B.J."/>
            <person name="Hornburger P."/>
            <person name="Mueller R.-W."/>
            <person name="Bruemmer F."/>
            <person name="Labrenz M."/>
            <person name="Spormann A.M."/>
            <person name="Op den Camp H."/>
            <person name="Overmann J."/>
            <person name="Amann R."/>
            <person name="Jetten M.S.M."/>
            <person name="Mascher T."/>
            <person name="Medema M.H."/>
            <person name="Devos D.P."/>
            <person name="Kaster A.-K."/>
            <person name="Ovreas L."/>
            <person name="Rohde M."/>
            <person name="Galperin M.Y."/>
            <person name="Jogler C."/>
        </authorList>
    </citation>
    <scope>NUCLEOTIDE SEQUENCE [LARGE SCALE GENOMIC DNA]</scope>
    <source>
        <strain evidence="11 12">Pan181</strain>
    </source>
</reference>
<dbReference type="SUPFAM" id="SSF55785">
    <property type="entry name" value="PYP-like sensor domain (PAS domain)"/>
    <property type="match status" value="1"/>
</dbReference>
<organism evidence="11 12">
    <name type="scientific">Aeoliella mucimassa</name>
    <dbReference type="NCBI Taxonomy" id="2527972"/>
    <lineage>
        <taxon>Bacteria</taxon>
        <taxon>Pseudomonadati</taxon>
        <taxon>Planctomycetota</taxon>
        <taxon>Planctomycetia</taxon>
        <taxon>Pirellulales</taxon>
        <taxon>Lacipirellulaceae</taxon>
        <taxon>Aeoliella</taxon>
    </lineage>
</organism>
<evidence type="ECO:0000256" key="3">
    <source>
        <dbReference type="ARBA" id="ARBA00022553"/>
    </source>
</evidence>
<dbReference type="CDD" id="cd00082">
    <property type="entry name" value="HisKA"/>
    <property type="match status" value="1"/>
</dbReference>
<dbReference type="SMART" id="SM00091">
    <property type="entry name" value="PAS"/>
    <property type="match status" value="1"/>
</dbReference>
<evidence type="ECO:0000256" key="1">
    <source>
        <dbReference type="ARBA" id="ARBA00000085"/>
    </source>
</evidence>
<name>A0A518AHG1_9BACT</name>
<dbReference type="CDD" id="cd00130">
    <property type="entry name" value="PAS"/>
    <property type="match status" value="1"/>
</dbReference>
<feature type="domain" description="PAS" evidence="10">
    <location>
        <begin position="49"/>
        <end position="94"/>
    </location>
</feature>
<evidence type="ECO:0000256" key="5">
    <source>
        <dbReference type="ARBA" id="ARBA00022741"/>
    </source>
</evidence>
<dbReference type="InterPro" id="IPR005467">
    <property type="entry name" value="His_kinase_dom"/>
</dbReference>
<dbReference type="Gene3D" id="3.30.450.20">
    <property type="entry name" value="PAS domain"/>
    <property type="match status" value="1"/>
</dbReference>
<dbReference type="KEGG" id="amuc:Pan181_03460"/>
<evidence type="ECO:0000256" key="2">
    <source>
        <dbReference type="ARBA" id="ARBA00012438"/>
    </source>
</evidence>
<dbReference type="InterPro" id="IPR036890">
    <property type="entry name" value="HATPase_C_sf"/>
</dbReference>
<dbReference type="PROSITE" id="PS50109">
    <property type="entry name" value="HIS_KIN"/>
    <property type="match status" value="1"/>
</dbReference>
<dbReference type="InterPro" id="IPR003594">
    <property type="entry name" value="HATPase_dom"/>
</dbReference>
<dbReference type="Gene3D" id="3.30.565.10">
    <property type="entry name" value="Histidine kinase-like ATPase, C-terminal domain"/>
    <property type="match status" value="1"/>
</dbReference>
<evidence type="ECO:0000259" key="9">
    <source>
        <dbReference type="PROSITE" id="PS50109"/>
    </source>
</evidence>
<evidence type="ECO:0000256" key="7">
    <source>
        <dbReference type="ARBA" id="ARBA00022840"/>
    </source>
</evidence>
<dbReference type="PROSITE" id="PS50112">
    <property type="entry name" value="PAS"/>
    <property type="match status" value="1"/>
</dbReference>
<dbReference type="PANTHER" id="PTHR43065">
    <property type="entry name" value="SENSOR HISTIDINE KINASE"/>
    <property type="match status" value="1"/>
</dbReference>
<dbReference type="InterPro" id="IPR036097">
    <property type="entry name" value="HisK_dim/P_sf"/>
</dbReference>
<feature type="domain" description="Histidine kinase" evidence="9">
    <location>
        <begin position="189"/>
        <end position="445"/>
    </location>
</feature>
<dbReference type="Pfam" id="PF02518">
    <property type="entry name" value="HATPase_c"/>
    <property type="match status" value="1"/>
</dbReference>
<dbReference type="EMBL" id="CP036278">
    <property type="protein sequence ID" value="QDU54166.1"/>
    <property type="molecule type" value="Genomic_DNA"/>
</dbReference>
<dbReference type="SUPFAM" id="SSF55874">
    <property type="entry name" value="ATPase domain of HSP90 chaperone/DNA topoisomerase II/histidine kinase"/>
    <property type="match status" value="1"/>
</dbReference>
<evidence type="ECO:0000313" key="11">
    <source>
        <dbReference type="EMBL" id="QDU54166.1"/>
    </source>
</evidence>
<keyword evidence="7" id="KW-0067">ATP-binding</keyword>
<dbReference type="PRINTS" id="PR00344">
    <property type="entry name" value="BCTRLSENSOR"/>
</dbReference>
<dbReference type="GO" id="GO:0005524">
    <property type="term" value="F:ATP binding"/>
    <property type="evidence" value="ECO:0007669"/>
    <property type="project" value="UniProtKB-KW"/>
</dbReference>
<dbReference type="InterPro" id="IPR000014">
    <property type="entry name" value="PAS"/>
</dbReference>
<evidence type="ECO:0000313" key="12">
    <source>
        <dbReference type="Proteomes" id="UP000315750"/>
    </source>
</evidence>
<dbReference type="InterPro" id="IPR003661">
    <property type="entry name" value="HisK_dim/P_dom"/>
</dbReference>
<keyword evidence="12" id="KW-1185">Reference proteome</keyword>
<keyword evidence="3" id="KW-0597">Phosphoprotein</keyword>
<comment type="catalytic activity">
    <reaction evidence="1">
        <text>ATP + protein L-histidine = ADP + protein N-phospho-L-histidine.</text>
        <dbReference type="EC" id="2.7.13.3"/>
    </reaction>
</comment>
<dbReference type="Pfam" id="PF13426">
    <property type="entry name" value="PAS_9"/>
    <property type="match status" value="1"/>
</dbReference>
<gene>
    <name evidence="11" type="primary">fixL_1</name>
    <name evidence="11" type="ORF">Pan181_03460</name>
</gene>
<dbReference type="EC" id="2.7.13.3" evidence="2"/>